<evidence type="ECO:0000256" key="6">
    <source>
        <dbReference type="ARBA" id="ARBA00023098"/>
    </source>
</evidence>
<feature type="signal peptide" evidence="9">
    <location>
        <begin position="1"/>
        <end position="18"/>
    </location>
</feature>
<feature type="transmembrane region" description="Helical" evidence="11">
    <location>
        <begin position="645"/>
        <end position="665"/>
    </location>
</feature>
<keyword evidence="5 8" id="KW-0442">Lipid degradation</keyword>
<evidence type="ECO:0000256" key="5">
    <source>
        <dbReference type="ARBA" id="ARBA00022963"/>
    </source>
</evidence>
<evidence type="ECO:0000256" key="1">
    <source>
        <dbReference type="ARBA" id="ARBA00008780"/>
    </source>
</evidence>
<dbReference type="FunCoup" id="A0A4Q1BSX8">
    <property type="interactions" value="181"/>
</dbReference>
<keyword evidence="11" id="KW-1133">Transmembrane helix</keyword>
<comment type="catalytic activity">
    <reaction evidence="9">
        <text>a 1-acyl-sn-glycero-3-phosphocholine + H2O = sn-glycerol 3-phosphocholine + a fatty acid + H(+)</text>
        <dbReference type="Rhea" id="RHEA:15177"/>
        <dbReference type="ChEBI" id="CHEBI:15377"/>
        <dbReference type="ChEBI" id="CHEBI:15378"/>
        <dbReference type="ChEBI" id="CHEBI:16870"/>
        <dbReference type="ChEBI" id="CHEBI:28868"/>
        <dbReference type="ChEBI" id="CHEBI:58168"/>
        <dbReference type="EC" id="3.1.1.5"/>
    </reaction>
</comment>
<evidence type="ECO:0000256" key="3">
    <source>
        <dbReference type="ARBA" id="ARBA00022729"/>
    </source>
</evidence>
<dbReference type="OrthoDB" id="4084751at2759"/>
<comment type="similarity">
    <text evidence="1 9">Belongs to the lysophospholipase family.</text>
</comment>
<dbReference type="Proteomes" id="UP000289152">
    <property type="component" value="Unassembled WGS sequence"/>
</dbReference>
<dbReference type="SMART" id="SM00022">
    <property type="entry name" value="PLAc"/>
    <property type="match status" value="1"/>
</dbReference>
<feature type="region of interest" description="Disordered" evidence="10">
    <location>
        <begin position="614"/>
        <end position="635"/>
    </location>
</feature>
<dbReference type="SUPFAM" id="SSF52151">
    <property type="entry name" value="FabD/lysophospholipase-like"/>
    <property type="match status" value="1"/>
</dbReference>
<feature type="compositionally biased region" description="Low complexity" evidence="10">
    <location>
        <begin position="616"/>
        <end position="635"/>
    </location>
</feature>
<keyword evidence="6 8" id="KW-0443">Lipid metabolism</keyword>
<dbReference type="PANTHER" id="PTHR10728">
    <property type="entry name" value="CYTOSOLIC PHOSPHOLIPASE A2"/>
    <property type="match status" value="1"/>
</dbReference>
<comment type="caution">
    <text evidence="13">The sequence shown here is derived from an EMBL/GenBank/DDBJ whole genome shotgun (WGS) entry which is preliminary data.</text>
</comment>
<dbReference type="GO" id="GO:0004622">
    <property type="term" value="F:phosphatidylcholine lysophospholipase activity"/>
    <property type="evidence" value="ECO:0007669"/>
    <property type="project" value="UniProtKB-EC"/>
</dbReference>
<feature type="chain" id="PRO_5021037702" description="Lysophospholipase" evidence="9">
    <location>
        <begin position="19"/>
        <end position="666"/>
    </location>
</feature>
<keyword evidence="11" id="KW-0812">Transmembrane</keyword>
<evidence type="ECO:0000256" key="8">
    <source>
        <dbReference type="PROSITE-ProRule" id="PRU00555"/>
    </source>
</evidence>
<evidence type="ECO:0000256" key="4">
    <source>
        <dbReference type="ARBA" id="ARBA00022801"/>
    </source>
</evidence>
<dbReference type="InterPro" id="IPR002642">
    <property type="entry name" value="LysoPLipase_cat_dom"/>
</dbReference>
<dbReference type="GO" id="GO:0046475">
    <property type="term" value="P:glycerophospholipid catabolic process"/>
    <property type="evidence" value="ECO:0007669"/>
    <property type="project" value="TreeGrafter"/>
</dbReference>
<reference evidence="13 14" key="1">
    <citation type="submission" date="2016-06" db="EMBL/GenBank/DDBJ databases">
        <title>Evolution of pathogenesis and genome organization in the Tremellales.</title>
        <authorList>
            <person name="Cuomo C."/>
            <person name="Litvintseva A."/>
            <person name="Heitman J."/>
            <person name="Chen Y."/>
            <person name="Sun S."/>
            <person name="Springer D."/>
            <person name="Dromer F."/>
            <person name="Young S."/>
            <person name="Zeng Q."/>
            <person name="Chapman S."/>
            <person name="Gujja S."/>
            <person name="Saif S."/>
            <person name="Birren B."/>
        </authorList>
    </citation>
    <scope>NUCLEOTIDE SEQUENCE [LARGE SCALE GENOMIC DNA]</scope>
    <source>
        <strain evidence="13 14">ATCC 28783</strain>
    </source>
</reference>
<dbReference type="PROSITE" id="PS51210">
    <property type="entry name" value="PLA2C"/>
    <property type="match status" value="1"/>
</dbReference>
<evidence type="ECO:0000256" key="2">
    <source>
        <dbReference type="ARBA" id="ARBA00013274"/>
    </source>
</evidence>
<dbReference type="AlphaFoldDB" id="A0A4Q1BSX8"/>
<proteinExistence type="inferred from homology"/>
<accession>A0A4Q1BSX8</accession>
<keyword evidence="11" id="KW-0472">Membrane</keyword>
<evidence type="ECO:0000256" key="10">
    <source>
        <dbReference type="SAM" id="MobiDB-lite"/>
    </source>
</evidence>
<evidence type="ECO:0000259" key="12">
    <source>
        <dbReference type="PROSITE" id="PS51210"/>
    </source>
</evidence>
<dbReference type="VEuPathDB" id="FungiDB:TREMEDRAFT_45759"/>
<keyword evidence="7" id="KW-0325">Glycoprotein</keyword>
<gene>
    <name evidence="13" type="ORF">M231_01701</name>
</gene>
<dbReference type="InterPro" id="IPR016035">
    <property type="entry name" value="Acyl_Trfase/lysoPLipase"/>
</dbReference>
<name>A0A4Q1BSX8_TREME</name>
<sequence>MISNIVWPILLLLSPCLGIQLNDSIKRKIALESLNDVRRALGALPWARQLPFGGSDYAPYRVSCPDNFQWIRPADGIGSGEAAFLKQRKQVTQPAINSMLSKVNLTSPPRLPILGVALSGGGYRAMQVGSGMVQALMANYPESATSGLGGWLDGMAYMAGLSGGSWATGTFMINGGRLPTDLVNDVWNLASDLVVPSDDKLTFYYDLVSEVNAKQGTGFQTQITDLWALALGNHLLPPQYRLDTSPNVTFAQLPAVVPAYANGSLPMPIIISVERAPGTTVIPENSTVYEFTPYEFGSWSWGNTSKTVGAFTSIEYLGSSLDNGQPNDTTCFKGFDQLSFVMGTSSTLFNNAIIELDSANASSVVVDAATAISEALGDADNDVALYPNPFANWNASNNPNADSQYITLVDGGEDNRNIPVEPLLIPERAVDAILAIDSSADTPYSWPNGSSLVVTYQSAMIHTSDSSPNLRMPPVPSTNGFINGELNTRPVFFGCNDTELSSPIIIYVPSYPWSTPANYSTLQLQYDNSTATQLVLNGLRSLTLNGTVREWPQCLACALSDRSFSYTSQNRSTVCQKCFDRWCWDGKDNTTEPASYEPRVGSVPNWLVEQGLANQTTTSSGTSSSASPSASGKNSGASQVKVMTLGGQIGILLTMGLMVIAMVMIV</sequence>
<dbReference type="EC" id="3.1.1.5" evidence="2 9"/>
<dbReference type="EMBL" id="SDIL01000012">
    <property type="protein sequence ID" value="RXK41070.1"/>
    <property type="molecule type" value="Genomic_DNA"/>
</dbReference>
<feature type="domain" description="PLA2c" evidence="12">
    <location>
        <begin position="63"/>
        <end position="589"/>
    </location>
</feature>
<protein>
    <recommendedName>
        <fullName evidence="2 9">Lysophospholipase</fullName>
        <ecNumber evidence="2 9">3.1.1.5</ecNumber>
    </recommendedName>
</protein>
<evidence type="ECO:0000313" key="13">
    <source>
        <dbReference type="EMBL" id="RXK41070.1"/>
    </source>
</evidence>
<keyword evidence="4 8" id="KW-0378">Hydrolase</keyword>
<organism evidence="13 14">
    <name type="scientific">Tremella mesenterica</name>
    <name type="common">Jelly fungus</name>
    <dbReference type="NCBI Taxonomy" id="5217"/>
    <lineage>
        <taxon>Eukaryota</taxon>
        <taxon>Fungi</taxon>
        <taxon>Dikarya</taxon>
        <taxon>Basidiomycota</taxon>
        <taxon>Agaricomycotina</taxon>
        <taxon>Tremellomycetes</taxon>
        <taxon>Tremellales</taxon>
        <taxon>Tremellaceae</taxon>
        <taxon>Tremella</taxon>
    </lineage>
</organism>
<dbReference type="PANTHER" id="PTHR10728:SF33">
    <property type="entry name" value="LYSOPHOSPHOLIPASE 1-RELATED"/>
    <property type="match status" value="1"/>
</dbReference>
<dbReference type="GO" id="GO:0004623">
    <property type="term" value="F:phospholipase A2 activity"/>
    <property type="evidence" value="ECO:0007669"/>
    <property type="project" value="TreeGrafter"/>
</dbReference>
<evidence type="ECO:0000256" key="7">
    <source>
        <dbReference type="ARBA" id="ARBA00023180"/>
    </source>
</evidence>
<dbReference type="Gene3D" id="3.40.1090.10">
    <property type="entry name" value="Cytosolic phospholipase A2 catalytic domain"/>
    <property type="match status" value="1"/>
</dbReference>
<dbReference type="STRING" id="5217.A0A4Q1BSX8"/>
<evidence type="ECO:0000256" key="9">
    <source>
        <dbReference type="RuleBase" id="RU362103"/>
    </source>
</evidence>
<evidence type="ECO:0000256" key="11">
    <source>
        <dbReference type="SAM" id="Phobius"/>
    </source>
</evidence>
<keyword evidence="3 9" id="KW-0732">Signal</keyword>
<dbReference type="Pfam" id="PF01735">
    <property type="entry name" value="PLA2_B"/>
    <property type="match status" value="1"/>
</dbReference>
<keyword evidence="14" id="KW-1185">Reference proteome</keyword>
<dbReference type="GO" id="GO:0005829">
    <property type="term" value="C:cytosol"/>
    <property type="evidence" value="ECO:0007669"/>
    <property type="project" value="TreeGrafter"/>
</dbReference>
<evidence type="ECO:0000313" key="14">
    <source>
        <dbReference type="Proteomes" id="UP000289152"/>
    </source>
</evidence>
<dbReference type="InParanoid" id="A0A4Q1BSX8"/>